<feature type="compositionally biased region" description="Low complexity" evidence="1">
    <location>
        <begin position="123"/>
        <end position="158"/>
    </location>
</feature>
<sequence>MAVGLKRALLLALWASGVIADSGSVDRDGSALGASVPTITSVTSAMENIPSIYAAEPPAVAIDNGDGNSKEDEDDGETSTAVDVNQLHLRSHKGSSSHGKGGHNHHSKKTKTKTKTKKKTTKTTKTTTKETTSTTTTMTKVHKTTTTATTKQKPTTSTNAKETSTSEQPATPKPADSSSKTSSNEEDHRTSTRTSTKRNSAGVTSTHTTKSHGHSDSASTSKATKNTATPITKQSSHSQTSTSSSASASTTEVLCGSDCSSCLSNDIDASFGSTKRSGHRSLIRRLSSYLEWMQTEMRKGKLLAKDSSNMKSTSETIGFGDDPFNFSQINIRGCTVIVVVSKYAVYQAHLWQKPGFVVVKEGRAVLDEETFKTKILDYLASDTNLKDERLTGSSKYPSPDTKVYIGTPLARTGKQAPRYPEQVKRIAAQVNSVLGLSAEPTEYDYETIKSKDDSDEAMSSDITYGEGKFLFQYRGSCASPTWQVWYGGKASAPLWEASQSSAQKRSDSCSLLSSATPATVTAKL</sequence>
<evidence type="ECO:0000313" key="4">
    <source>
        <dbReference type="Proteomes" id="UP000184063"/>
    </source>
</evidence>
<feature type="region of interest" description="Disordered" evidence="1">
    <location>
        <begin position="59"/>
        <end position="247"/>
    </location>
</feature>
<dbReference type="VEuPathDB" id="FungiDB:ASPFODRAFT_35035"/>
<dbReference type="Proteomes" id="UP000184063">
    <property type="component" value="Unassembled WGS sequence"/>
</dbReference>
<evidence type="ECO:0008006" key="5">
    <source>
        <dbReference type="Google" id="ProtNLM"/>
    </source>
</evidence>
<feature type="compositionally biased region" description="Polar residues" evidence="1">
    <location>
        <begin position="159"/>
        <end position="169"/>
    </location>
</feature>
<feature type="chain" id="PRO_5012928562" description="An01g14440" evidence="2">
    <location>
        <begin position="21"/>
        <end position="524"/>
    </location>
</feature>
<feature type="compositionally biased region" description="Basic residues" evidence="1">
    <location>
        <begin position="89"/>
        <end position="122"/>
    </location>
</feature>
<dbReference type="AlphaFoldDB" id="A0A1M3TDI5"/>
<proteinExistence type="predicted"/>
<feature type="compositionally biased region" description="Low complexity" evidence="1">
    <location>
        <begin position="216"/>
        <end position="247"/>
    </location>
</feature>
<keyword evidence="2" id="KW-0732">Signal</keyword>
<gene>
    <name evidence="3" type="ORF">ASPFODRAFT_35035</name>
</gene>
<evidence type="ECO:0000256" key="2">
    <source>
        <dbReference type="SAM" id="SignalP"/>
    </source>
</evidence>
<name>A0A1M3TDI5_ASPLC</name>
<accession>A0A1M3TDI5</accession>
<dbReference type="OrthoDB" id="3886018at2759"/>
<organism evidence="3 4">
    <name type="scientific">Aspergillus luchuensis (strain CBS 106.47)</name>
    <dbReference type="NCBI Taxonomy" id="1137211"/>
    <lineage>
        <taxon>Eukaryota</taxon>
        <taxon>Fungi</taxon>
        <taxon>Dikarya</taxon>
        <taxon>Ascomycota</taxon>
        <taxon>Pezizomycotina</taxon>
        <taxon>Eurotiomycetes</taxon>
        <taxon>Eurotiomycetidae</taxon>
        <taxon>Eurotiales</taxon>
        <taxon>Aspergillaceae</taxon>
        <taxon>Aspergillus</taxon>
        <taxon>Aspergillus subgen. Circumdati</taxon>
    </lineage>
</organism>
<feature type="signal peptide" evidence="2">
    <location>
        <begin position="1"/>
        <end position="20"/>
    </location>
</feature>
<protein>
    <recommendedName>
        <fullName evidence="5">An01g14440</fullName>
    </recommendedName>
</protein>
<evidence type="ECO:0000313" key="3">
    <source>
        <dbReference type="EMBL" id="OJZ84825.1"/>
    </source>
</evidence>
<reference evidence="4" key="1">
    <citation type="journal article" date="2017" name="Genome Biol.">
        <title>Comparative genomics reveals high biological diversity and specific adaptations in the industrially and medically important fungal genus Aspergillus.</title>
        <authorList>
            <person name="de Vries R.P."/>
            <person name="Riley R."/>
            <person name="Wiebenga A."/>
            <person name="Aguilar-Osorio G."/>
            <person name="Amillis S."/>
            <person name="Uchima C.A."/>
            <person name="Anderluh G."/>
            <person name="Asadollahi M."/>
            <person name="Askin M."/>
            <person name="Barry K."/>
            <person name="Battaglia E."/>
            <person name="Bayram O."/>
            <person name="Benocci T."/>
            <person name="Braus-Stromeyer S.A."/>
            <person name="Caldana C."/>
            <person name="Canovas D."/>
            <person name="Cerqueira G.C."/>
            <person name="Chen F."/>
            <person name="Chen W."/>
            <person name="Choi C."/>
            <person name="Clum A."/>
            <person name="Dos Santos R.A."/>
            <person name="Damasio A.R."/>
            <person name="Diallinas G."/>
            <person name="Emri T."/>
            <person name="Fekete E."/>
            <person name="Flipphi M."/>
            <person name="Freyberg S."/>
            <person name="Gallo A."/>
            <person name="Gournas C."/>
            <person name="Habgood R."/>
            <person name="Hainaut M."/>
            <person name="Harispe M.L."/>
            <person name="Henrissat B."/>
            <person name="Hilden K.S."/>
            <person name="Hope R."/>
            <person name="Hossain A."/>
            <person name="Karabika E."/>
            <person name="Karaffa L."/>
            <person name="Karanyi Z."/>
            <person name="Krasevec N."/>
            <person name="Kuo A."/>
            <person name="Kusch H."/>
            <person name="LaButti K."/>
            <person name="Lagendijk E.L."/>
            <person name="Lapidus A."/>
            <person name="Levasseur A."/>
            <person name="Lindquist E."/>
            <person name="Lipzen A."/>
            <person name="Logrieco A.F."/>
            <person name="MacCabe A."/>
            <person name="Maekelae M.R."/>
            <person name="Malavazi I."/>
            <person name="Melin P."/>
            <person name="Meyer V."/>
            <person name="Mielnichuk N."/>
            <person name="Miskei M."/>
            <person name="Molnar A.P."/>
            <person name="Mule G."/>
            <person name="Ngan C.Y."/>
            <person name="Orejas M."/>
            <person name="Orosz E."/>
            <person name="Ouedraogo J.P."/>
            <person name="Overkamp K.M."/>
            <person name="Park H.-S."/>
            <person name="Perrone G."/>
            <person name="Piumi F."/>
            <person name="Punt P.J."/>
            <person name="Ram A.F."/>
            <person name="Ramon A."/>
            <person name="Rauscher S."/>
            <person name="Record E."/>
            <person name="Riano-Pachon D.M."/>
            <person name="Robert V."/>
            <person name="Roehrig J."/>
            <person name="Ruller R."/>
            <person name="Salamov A."/>
            <person name="Salih N.S."/>
            <person name="Samson R.A."/>
            <person name="Sandor E."/>
            <person name="Sanguinetti M."/>
            <person name="Schuetze T."/>
            <person name="Sepcic K."/>
            <person name="Shelest E."/>
            <person name="Sherlock G."/>
            <person name="Sophianopoulou V."/>
            <person name="Squina F.M."/>
            <person name="Sun H."/>
            <person name="Susca A."/>
            <person name="Todd R.B."/>
            <person name="Tsang A."/>
            <person name="Unkles S.E."/>
            <person name="van de Wiele N."/>
            <person name="van Rossen-Uffink D."/>
            <person name="Oliveira J.V."/>
            <person name="Vesth T.C."/>
            <person name="Visser J."/>
            <person name="Yu J.-H."/>
            <person name="Zhou M."/>
            <person name="Andersen M.R."/>
            <person name="Archer D.B."/>
            <person name="Baker S.E."/>
            <person name="Benoit I."/>
            <person name="Brakhage A.A."/>
            <person name="Braus G.H."/>
            <person name="Fischer R."/>
            <person name="Frisvad J.C."/>
            <person name="Goldman G.H."/>
            <person name="Houbraken J."/>
            <person name="Oakley B."/>
            <person name="Pocsi I."/>
            <person name="Scazzocchio C."/>
            <person name="Seiboth B."/>
            <person name="vanKuyk P.A."/>
            <person name="Wortman J."/>
            <person name="Dyer P.S."/>
            <person name="Grigoriev I.V."/>
        </authorList>
    </citation>
    <scope>NUCLEOTIDE SEQUENCE [LARGE SCALE GENOMIC DNA]</scope>
    <source>
        <strain evidence="4">CBS 106.47</strain>
    </source>
</reference>
<evidence type="ECO:0000256" key="1">
    <source>
        <dbReference type="SAM" id="MobiDB-lite"/>
    </source>
</evidence>
<dbReference type="EMBL" id="KV878244">
    <property type="protein sequence ID" value="OJZ84825.1"/>
    <property type="molecule type" value="Genomic_DNA"/>
</dbReference>